<organism evidence="1 2">
    <name type="scientific">Penicillium citrinum</name>
    <dbReference type="NCBI Taxonomy" id="5077"/>
    <lineage>
        <taxon>Eukaryota</taxon>
        <taxon>Fungi</taxon>
        <taxon>Dikarya</taxon>
        <taxon>Ascomycota</taxon>
        <taxon>Pezizomycotina</taxon>
        <taxon>Eurotiomycetes</taxon>
        <taxon>Eurotiomycetidae</taxon>
        <taxon>Eurotiales</taxon>
        <taxon>Aspergillaceae</taxon>
        <taxon>Penicillium</taxon>
    </lineage>
</organism>
<dbReference type="OrthoDB" id="4506138at2759"/>
<dbReference type="EMBL" id="JAPQKT010000005">
    <property type="protein sequence ID" value="KAJ5231518.1"/>
    <property type="molecule type" value="Genomic_DNA"/>
</dbReference>
<gene>
    <name evidence="1" type="ORF">N7469_006106</name>
</gene>
<accession>A0A9W9TMF0</accession>
<reference evidence="1" key="2">
    <citation type="journal article" date="2023" name="IMA Fungus">
        <title>Comparative genomic study of the Penicillium genus elucidates a diverse pangenome and 15 lateral gene transfer events.</title>
        <authorList>
            <person name="Petersen C."/>
            <person name="Sorensen T."/>
            <person name="Nielsen M.R."/>
            <person name="Sondergaard T.E."/>
            <person name="Sorensen J.L."/>
            <person name="Fitzpatrick D.A."/>
            <person name="Frisvad J.C."/>
            <person name="Nielsen K.L."/>
        </authorList>
    </citation>
    <scope>NUCLEOTIDE SEQUENCE</scope>
    <source>
        <strain evidence="1">IBT 23319</strain>
    </source>
</reference>
<dbReference type="Proteomes" id="UP001147733">
    <property type="component" value="Unassembled WGS sequence"/>
</dbReference>
<name>A0A9W9TMF0_PENCI</name>
<evidence type="ECO:0000313" key="2">
    <source>
        <dbReference type="Proteomes" id="UP001147733"/>
    </source>
</evidence>
<dbReference type="AlphaFoldDB" id="A0A9W9TMF0"/>
<keyword evidence="2" id="KW-1185">Reference proteome</keyword>
<sequence>MSRKSNARHSSRGNLASDKSLVAAQGPVLISGQVSNIAARAMLQLAQEPTQPAALVHARILLLQLPTAELARQIHVLALDLHVVQVSAKILVQASSTAALVMLHRARESLQLAAPAYARISILIFFIAARAMEPHASELFLRAVLENVLILPPTLYTAERATLLALV</sequence>
<comment type="caution">
    <text evidence="1">The sequence shown here is derived from an EMBL/GenBank/DDBJ whole genome shotgun (WGS) entry which is preliminary data.</text>
</comment>
<protein>
    <submittedName>
        <fullName evidence="1">Uncharacterized protein</fullName>
    </submittedName>
</protein>
<dbReference type="RefSeq" id="XP_056500262.1">
    <property type="nucleotide sequence ID" value="XM_056645024.1"/>
</dbReference>
<evidence type="ECO:0000313" key="1">
    <source>
        <dbReference type="EMBL" id="KAJ5231518.1"/>
    </source>
</evidence>
<reference evidence="1" key="1">
    <citation type="submission" date="2022-11" db="EMBL/GenBank/DDBJ databases">
        <authorList>
            <person name="Petersen C."/>
        </authorList>
    </citation>
    <scope>NUCLEOTIDE SEQUENCE</scope>
    <source>
        <strain evidence="1">IBT 23319</strain>
    </source>
</reference>
<proteinExistence type="predicted"/>
<dbReference type="GeneID" id="81384191"/>